<dbReference type="InterPro" id="IPR054297">
    <property type="entry name" value="DUF7033"/>
</dbReference>
<dbReference type="Proteomes" id="UP001597460">
    <property type="component" value="Unassembled WGS sequence"/>
</dbReference>
<dbReference type="Pfam" id="PF01522">
    <property type="entry name" value="Polysacc_deac_1"/>
    <property type="match status" value="1"/>
</dbReference>
<gene>
    <name evidence="3" type="ORF">ACFSVN_03400</name>
</gene>
<dbReference type="InterPro" id="IPR011330">
    <property type="entry name" value="Glyco_hydro/deAcase_b/a-brl"/>
</dbReference>
<protein>
    <submittedName>
        <fullName evidence="3">Polysaccharide deacetylase family protein</fullName>
    </submittedName>
</protein>
<accession>A0ABW5JGL1</accession>
<dbReference type="CDD" id="cd10931">
    <property type="entry name" value="CE4_u7"/>
    <property type="match status" value="1"/>
</dbReference>
<keyword evidence="4" id="KW-1185">Reference proteome</keyword>
<evidence type="ECO:0000313" key="4">
    <source>
        <dbReference type="Proteomes" id="UP001597460"/>
    </source>
</evidence>
<comment type="caution">
    <text evidence="3">The sequence shown here is derived from an EMBL/GenBank/DDBJ whole genome shotgun (WGS) entry which is preliminary data.</text>
</comment>
<dbReference type="RefSeq" id="WP_390298625.1">
    <property type="nucleotide sequence ID" value="NZ_JBHULI010000003.1"/>
</dbReference>
<dbReference type="InterPro" id="IPR002509">
    <property type="entry name" value="NODB_dom"/>
</dbReference>
<name>A0ABW5JGL1_9BACT</name>
<dbReference type="SUPFAM" id="SSF88713">
    <property type="entry name" value="Glycoside hydrolase/deacetylase"/>
    <property type="match status" value="1"/>
</dbReference>
<dbReference type="Pfam" id="PF23019">
    <property type="entry name" value="DUF7033"/>
    <property type="match status" value="1"/>
</dbReference>
<feature type="domain" description="NodB homology" evidence="1">
    <location>
        <begin position="242"/>
        <end position="315"/>
    </location>
</feature>
<sequence length="460" mass="53727">MSKPEVQVFSTPGHIAEKKYIFNVLIEDFLNLSYSFEVSNESSQFLIRKGNSKIIIPDIFFTHLYKEKTPESPNTQEISVQCEQLIDQILPAWFVQNESDSLNITKNSERLPVDVIGMAFFLLSGYADIHFSEQDEHLRYKGKTSFVVKNNLIDRPIIQEWFLVIANLLYGVEKLKPRKQIPAYSKHVSHDVDQPFEYLDYTRSRLLKRILGDLLIRRNVNKVKKRYRLYRAVKTGNYNADPYNNFSEIIDILKANDIKSTFFFVSGKNESEHDVLYNIEHQAIKNIIKRIHKAGHLLGLHPSYNTLHSPELLREEVQKLQNVCDVLDLQIEINATRKHYLRWDWHSTAKDLQDAGIKHDYTVGYADRSGYRTGVAFPYRGFDWKEKKSLDIKLHPLIVMEASLLSDKYMGLSLEQAEEKLVSYHNQLKRLGGEYVVLWHNNRLVVSQEMKSYKKLLSLQ</sequence>
<organism evidence="3 4">
    <name type="scientific">Gracilimonas halophila</name>
    <dbReference type="NCBI Taxonomy" id="1834464"/>
    <lineage>
        <taxon>Bacteria</taxon>
        <taxon>Pseudomonadati</taxon>
        <taxon>Balneolota</taxon>
        <taxon>Balneolia</taxon>
        <taxon>Balneolales</taxon>
        <taxon>Balneolaceae</taxon>
        <taxon>Gracilimonas</taxon>
    </lineage>
</organism>
<feature type="domain" description="DUF7033" evidence="2">
    <location>
        <begin position="112"/>
        <end position="198"/>
    </location>
</feature>
<evidence type="ECO:0000259" key="1">
    <source>
        <dbReference type="Pfam" id="PF01522"/>
    </source>
</evidence>
<evidence type="ECO:0000259" key="2">
    <source>
        <dbReference type="Pfam" id="PF23019"/>
    </source>
</evidence>
<dbReference type="Gene3D" id="3.20.20.370">
    <property type="entry name" value="Glycoside hydrolase/deacetylase"/>
    <property type="match status" value="1"/>
</dbReference>
<evidence type="ECO:0000313" key="3">
    <source>
        <dbReference type="EMBL" id="MFD2531485.1"/>
    </source>
</evidence>
<reference evidence="4" key="1">
    <citation type="journal article" date="2019" name="Int. J. Syst. Evol. Microbiol.">
        <title>The Global Catalogue of Microorganisms (GCM) 10K type strain sequencing project: providing services to taxonomists for standard genome sequencing and annotation.</title>
        <authorList>
            <consortium name="The Broad Institute Genomics Platform"/>
            <consortium name="The Broad Institute Genome Sequencing Center for Infectious Disease"/>
            <person name="Wu L."/>
            <person name="Ma J."/>
        </authorList>
    </citation>
    <scope>NUCLEOTIDE SEQUENCE [LARGE SCALE GENOMIC DNA]</scope>
    <source>
        <strain evidence="4">KCTC 52042</strain>
    </source>
</reference>
<dbReference type="EMBL" id="JBHULI010000003">
    <property type="protein sequence ID" value="MFD2531485.1"/>
    <property type="molecule type" value="Genomic_DNA"/>
</dbReference>
<proteinExistence type="predicted"/>